<feature type="region of interest" description="Disordered" evidence="1">
    <location>
        <begin position="19"/>
        <end position="45"/>
    </location>
</feature>
<comment type="caution">
    <text evidence="2">The sequence shown here is derived from an EMBL/GenBank/DDBJ whole genome shotgun (WGS) entry which is preliminary data.</text>
</comment>
<name>A0A426ZFN6_ENSVE</name>
<protein>
    <submittedName>
        <fullName evidence="2">Uncharacterized protein</fullName>
    </submittedName>
</protein>
<dbReference type="EMBL" id="AMZH03006851">
    <property type="protein sequence ID" value="RRT62790.1"/>
    <property type="molecule type" value="Genomic_DNA"/>
</dbReference>
<feature type="compositionally biased region" description="Basic and acidic residues" evidence="1">
    <location>
        <begin position="35"/>
        <end position="45"/>
    </location>
</feature>
<feature type="compositionally biased region" description="Polar residues" evidence="1">
    <location>
        <begin position="19"/>
        <end position="34"/>
    </location>
</feature>
<evidence type="ECO:0000313" key="2">
    <source>
        <dbReference type="EMBL" id="RRT62790.1"/>
    </source>
</evidence>
<organism evidence="2 3">
    <name type="scientific">Ensete ventricosum</name>
    <name type="common">Abyssinian banana</name>
    <name type="synonym">Musa ensete</name>
    <dbReference type="NCBI Taxonomy" id="4639"/>
    <lineage>
        <taxon>Eukaryota</taxon>
        <taxon>Viridiplantae</taxon>
        <taxon>Streptophyta</taxon>
        <taxon>Embryophyta</taxon>
        <taxon>Tracheophyta</taxon>
        <taxon>Spermatophyta</taxon>
        <taxon>Magnoliopsida</taxon>
        <taxon>Liliopsida</taxon>
        <taxon>Zingiberales</taxon>
        <taxon>Musaceae</taxon>
        <taxon>Ensete</taxon>
    </lineage>
</organism>
<gene>
    <name evidence="2" type="ORF">B296_00003979</name>
</gene>
<reference evidence="2 3" key="1">
    <citation type="journal article" date="2014" name="Agronomy (Basel)">
        <title>A Draft Genome Sequence for Ensete ventricosum, the Drought-Tolerant Tree Against Hunger.</title>
        <authorList>
            <person name="Harrison J."/>
            <person name="Moore K.A."/>
            <person name="Paszkiewicz K."/>
            <person name="Jones T."/>
            <person name="Grant M."/>
            <person name="Ambacheew D."/>
            <person name="Muzemil S."/>
            <person name="Studholme D.J."/>
        </authorList>
    </citation>
    <scope>NUCLEOTIDE SEQUENCE [LARGE SCALE GENOMIC DNA]</scope>
</reference>
<accession>A0A426ZFN6</accession>
<proteinExistence type="predicted"/>
<evidence type="ECO:0000256" key="1">
    <source>
        <dbReference type="SAM" id="MobiDB-lite"/>
    </source>
</evidence>
<evidence type="ECO:0000313" key="3">
    <source>
        <dbReference type="Proteomes" id="UP000287651"/>
    </source>
</evidence>
<sequence length="122" mass="14245">MKERLQELFSEFKRSLLDSPNKSQYDESSNLNGSRSEKYDQKKDTGYPSIRVEFPRWEDGDLTGWISRAEKFIHFHRTLEESKVEVALNQLDGDTIRLSDLYKDLPRSPFVGTVQERATNSL</sequence>
<dbReference type="Proteomes" id="UP000287651">
    <property type="component" value="Unassembled WGS sequence"/>
</dbReference>
<dbReference type="AlphaFoldDB" id="A0A426ZFN6"/>